<dbReference type="PANTHER" id="PTHR33164:SF89">
    <property type="entry name" value="MARR FAMILY REGULATORY PROTEIN"/>
    <property type="match status" value="1"/>
</dbReference>
<dbReference type="RefSeq" id="WP_209285893.1">
    <property type="nucleotide sequence ID" value="NZ_JACVEW010000001.1"/>
</dbReference>
<feature type="domain" description="HTH marR-type" evidence="1">
    <location>
        <begin position="11"/>
        <end position="143"/>
    </location>
</feature>
<dbReference type="SMART" id="SM00347">
    <property type="entry name" value="HTH_MARR"/>
    <property type="match status" value="1"/>
</dbReference>
<dbReference type="Proteomes" id="UP000810171">
    <property type="component" value="Unassembled WGS sequence"/>
</dbReference>
<dbReference type="InterPro" id="IPR036390">
    <property type="entry name" value="WH_DNA-bd_sf"/>
</dbReference>
<evidence type="ECO:0000313" key="2">
    <source>
        <dbReference type="EMBL" id="MBP0047285.1"/>
    </source>
</evidence>
<dbReference type="PRINTS" id="PR00598">
    <property type="entry name" value="HTHMARR"/>
</dbReference>
<evidence type="ECO:0000313" key="3">
    <source>
        <dbReference type="Proteomes" id="UP000810171"/>
    </source>
</evidence>
<dbReference type="InterPro" id="IPR000835">
    <property type="entry name" value="HTH_MarR-typ"/>
</dbReference>
<dbReference type="Gene3D" id="1.10.10.10">
    <property type="entry name" value="Winged helix-like DNA-binding domain superfamily/Winged helix DNA-binding domain"/>
    <property type="match status" value="1"/>
</dbReference>
<comment type="caution">
    <text evidence="2">The sequence shown here is derived from an EMBL/GenBank/DDBJ whole genome shotgun (WGS) entry which is preliminary data.</text>
</comment>
<dbReference type="SUPFAM" id="SSF46785">
    <property type="entry name" value="Winged helix' DNA-binding domain"/>
    <property type="match status" value="1"/>
</dbReference>
<organism evidence="2 3">
    <name type="scientific">Marinobacterium alkalitolerans</name>
    <dbReference type="NCBI Taxonomy" id="1542925"/>
    <lineage>
        <taxon>Bacteria</taxon>
        <taxon>Pseudomonadati</taxon>
        <taxon>Pseudomonadota</taxon>
        <taxon>Gammaproteobacteria</taxon>
        <taxon>Oceanospirillales</taxon>
        <taxon>Oceanospirillaceae</taxon>
        <taxon>Marinobacterium</taxon>
    </lineage>
</organism>
<dbReference type="PROSITE" id="PS50995">
    <property type="entry name" value="HTH_MARR_2"/>
    <property type="match status" value="1"/>
</dbReference>
<reference evidence="2 3" key="1">
    <citation type="submission" date="2020-09" db="EMBL/GenBank/DDBJ databases">
        <authorList>
            <person name="Tanuku N.R.S."/>
        </authorList>
    </citation>
    <scope>NUCLEOTIDE SEQUENCE [LARGE SCALE GENOMIC DNA]</scope>
    <source>
        <strain evidence="2 3">AK62</strain>
    </source>
</reference>
<accession>A0ABS3Z6F1</accession>
<gene>
    <name evidence="2" type="ORF">H9C73_00930</name>
</gene>
<dbReference type="Pfam" id="PF01047">
    <property type="entry name" value="MarR"/>
    <property type="match status" value="1"/>
</dbReference>
<dbReference type="InterPro" id="IPR039422">
    <property type="entry name" value="MarR/SlyA-like"/>
</dbReference>
<sequence>MIDPQDKEARWQTILVCLRQIMRATDLHSKQVKKACDLTLPQVLLLRSILEQGDVTVKRLAWEISLSQATVTTILDRLEERGLVERVRSLTDRRIVNARLTVLGHEKLTTAPPLLDEGFMQRFGNLPESEQIRLTQALRQMAGLLARE</sequence>
<dbReference type="PANTHER" id="PTHR33164">
    <property type="entry name" value="TRANSCRIPTIONAL REGULATOR, MARR FAMILY"/>
    <property type="match status" value="1"/>
</dbReference>
<dbReference type="EMBL" id="JACVEW010000001">
    <property type="protein sequence ID" value="MBP0047285.1"/>
    <property type="molecule type" value="Genomic_DNA"/>
</dbReference>
<proteinExistence type="predicted"/>
<dbReference type="InterPro" id="IPR036388">
    <property type="entry name" value="WH-like_DNA-bd_sf"/>
</dbReference>
<name>A0ABS3Z6F1_9GAMM</name>
<keyword evidence="3" id="KW-1185">Reference proteome</keyword>
<protein>
    <submittedName>
        <fullName evidence="2">MarR family transcriptional regulator</fullName>
    </submittedName>
</protein>
<evidence type="ECO:0000259" key="1">
    <source>
        <dbReference type="PROSITE" id="PS50995"/>
    </source>
</evidence>